<evidence type="ECO:0000313" key="1">
    <source>
        <dbReference type="EMBL" id="KAJ1089980.1"/>
    </source>
</evidence>
<reference evidence="1" key="1">
    <citation type="journal article" date="2022" name="bioRxiv">
        <title>Sequencing and chromosome-scale assembly of the giantPleurodeles waltlgenome.</title>
        <authorList>
            <person name="Brown T."/>
            <person name="Elewa A."/>
            <person name="Iarovenko S."/>
            <person name="Subramanian E."/>
            <person name="Araus A.J."/>
            <person name="Petzold A."/>
            <person name="Susuki M."/>
            <person name="Suzuki K.-i.T."/>
            <person name="Hayashi T."/>
            <person name="Toyoda A."/>
            <person name="Oliveira C."/>
            <person name="Osipova E."/>
            <person name="Leigh N.D."/>
            <person name="Simon A."/>
            <person name="Yun M.H."/>
        </authorList>
    </citation>
    <scope>NUCLEOTIDE SEQUENCE</scope>
    <source>
        <strain evidence="1">20211129_DDA</strain>
        <tissue evidence="1">Liver</tissue>
    </source>
</reference>
<sequence>MEALCRGPDCRQIRGRPSEELQVALAVVCELRPWGGPWHFDNTTISAYLDYTMGVQHRRSSYTKVKQRLRELQIKYALLFPAKFKAQSYRE</sequence>
<dbReference type="AlphaFoldDB" id="A0AAV7LHP6"/>
<keyword evidence="2" id="KW-1185">Reference proteome</keyword>
<name>A0AAV7LHP6_PLEWA</name>
<dbReference type="Gene3D" id="3.30.250.20">
    <property type="entry name" value="L1 transposable element, C-terminal domain"/>
    <property type="match status" value="1"/>
</dbReference>
<accession>A0AAV7LHP6</accession>
<organism evidence="1 2">
    <name type="scientific">Pleurodeles waltl</name>
    <name type="common">Iberian ribbed newt</name>
    <dbReference type="NCBI Taxonomy" id="8319"/>
    <lineage>
        <taxon>Eukaryota</taxon>
        <taxon>Metazoa</taxon>
        <taxon>Chordata</taxon>
        <taxon>Craniata</taxon>
        <taxon>Vertebrata</taxon>
        <taxon>Euteleostomi</taxon>
        <taxon>Amphibia</taxon>
        <taxon>Batrachia</taxon>
        <taxon>Caudata</taxon>
        <taxon>Salamandroidea</taxon>
        <taxon>Salamandridae</taxon>
        <taxon>Pleurodelinae</taxon>
        <taxon>Pleurodeles</taxon>
    </lineage>
</organism>
<protein>
    <submittedName>
        <fullName evidence="1">Uncharacterized protein</fullName>
    </submittedName>
</protein>
<gene>
    <name evidence="1" type="ORF">NDU88_003120</name>
</gene>
<comment type="caution">
    <text evidence="1">The sequence shown here is derived from an EMBL/GenBank/DDBJ whole genome shotgun (WGS) entry which is preliminary data.</text>
</comment>
<dbReference type="InterPro" id="IPR042566">
    <property type="entry name" value="L1_C"/>
</dbReference>
<dbReference type="EMBL" id="JANPWB010000015">
    <property type="protein sequence ID" value="KAJ1089980.1"/>
    <property type="molecule type" value="Genomic_DNA"/>
</dbReference>
<proteinExistence type="predicted"/>
<evidence type="ECO:0000313" key="2">
    <source>
        <dbReference type="Proteomes" id="UP001066276"/>
    </source>
</evidence>
<dbReference type="Proteomes" id="UP001066276">
    <property type="component" value="Chromosome 11"/>
</dbReference>